<keyword evidence="3" id="KW-1185">Reference proteome</keyword>
<organism evidence="2 3">
    <name type="scientific">Spinactinospora alkalitolerans</name>
    <dbReference type="NCBI Taxonomy" id="687207"/>
    <lineage>
        <taxon>Bacteria</taxon>
        <taxon>Bacillati</taxon>
        <taxon>Actinomycetota</taxon>
        <taxon>Actinomycetes</taxon>
        <taxon>Streptosporangiales</taxon>
        <taxon>Nocardiopsidaceae</taxon>
        <taxon>Spinactinospora</taxon>
    </lineage>
</organism>
<proteinExistence type="predicted"/>
<comment type="caution">
    <text evidence="2">The sequence shown here is derived from an EMBL/GenBank/DDBJ whole genome shotgun (WGS) entry which is preliminary data.</text>
</comment>
<feature type="compositionally biased region" description="Basic and acidic residues" evidence="1">
    <location>
        <begin position="1"/>
        <end position="20"/>
    </location>
</feature>
<accession>A0A852TU74</accession>
<protein>
    <submittedName>
        <fullName evidence="2">Uncharacterized protein</fullName>
    </submittedName>
</protein>
<feature type="region of interest" description="Disordered" evidence="1">
    <location>
        <begin position="1"/>
        <end position="66"/>
    </location>
</feature>
<dbReference type="AlphaFoldDB" id="A0A852TU74"/>
<evidence type="ECO:0000313" key="2">
    <source>
        <dbReference type="EMBL" id="NYE47005.1"/>
    </source>
</evidence>
<gene>
    <name evidence="2" type="ORF">HDA32_002125</name>
</gene>
<dbReference type="EMBL" id="JACCCC010000001">
    <property type="protein sequence ID" value="NYE47005.1"/>
    <property type="molecule type" value="Genomic_DNA"/>
</dbReference>
<feature type="compositionally biased region" description="Acidic residues" evidence="1">
    <location>
        <begin position="55"/>
        <end position="66"/>
    </location>
</feature>
<name>A0A852TU74_9ACTN</name>
<reference evidence="2 3" key="1">
    <citation type="submission" date="2020-07" db="EMBL/GenBank/DDBJ databases">
        <title>Sequencing the genomes of 1000 actinobacteria strains.</title>
        <authorList>
            <person name="Klenk H.-P."/>
        </authorList>
    </citation>
    <scope>NUCLEOTIDE SEQUENCE [LARGE SCALE GENOMIC DNA]</scope>
    <source>
        <strain evidence="2 3">CXB654</strain>
    </source>
</reference>
<evidence type="ECO:0000313" key="3">
    <source>
        <dbReference type="Proteomes" id="UP000589036"/>
    </source>
</evidence>
<sequence>MHEGDEDSDRRPLADRRPQEQVEENPTGAADIADEDAPSPTDPPNQWKDKNKLEGDEDIDEPPTRA</sequence>
<evidence type="ECO:0000256" key="1">
    <source>
        <dbReference type="SAM" id="MobiDB-lite"/>
    </source>
</evidence>
<dbReference type="Proteomes" id="UP000589036">
    <property type="component" value="Unassembled WGS sequence"/>
</dbReference>
<dbReference type="RefSeq" id="WP_179643019.1">
    <property type="nucleotide sequence ID" value="NZ_BAAAYY010000001.1"/>
</dbReference>